<feature type="compositionally biased region" description="Basic and acidic residues" evidence="1">
    <location>
        <begin position="1"/>
        <end position="21"/>
    </location>
</feature>
<keyword evidence="3" id="KW-1185">Reference proteome</keyword>
<dbReference type="KEGG" id="acab:QRX50_20730"/>
<dbReference type="RefSeq" id="WP_285974797.1">
    <property type="nucleotide sequence ID" value="NZ_CP127294.1"/>
</dbReference>
<evidence type="ECO:0000313" key="2">
    <source>
        <dbReference type="EMBL" id="WIX84271.1"/>
    </source>
</evidence>
<dbReference type="InterPro" id="IPR058915">
    <property type="entry name" value="AcrVA2-like"/>
</dbReference>
<dbReference type="AlphaFoldDB" id="A0A9Y2IRV1"/>
<dbReference type="Pfam" id="PF26125">
    <property type="entry name" value="AcrVA2-like"/>
    <property type="match status" value="1"/>
</dbReference>
<reference evidence="2 3" key="1">
    <citation type="submission" date="2023-06" db="EMBL/GenBank/DDBJ databases">
        <authorList>
            <person name="Oyuntsetseg B."/>
            <person name="Kim S.B."/>
        </authorList>
    </citation>
    <scope>NUCLEOTIDE SEQUENCE [LARGE SCALE GENOMIC DNA]</scope>
    <source>
        <strain evidence="2 3">2-15</strain>
    </source>
</reference>
<evidence type="ECO:0000256" key="1">
    <source>
        <dbReference type="SAM" id="MobiDB-lite"/>
    </source>
</evidence>
<feature type="region of interest" description="Disordered" evidence="1">
    <location>
        <begin position="226"/>
        <end position="258"/>
    </location>
</feature>
<dbReference type="Proteomes" id="UP001236014">
    <property type="component" value="Chromosome"/>
</dbReference>
<name>A0A9Y2IRV1_9PSEU</name>
<gene>
    <name evidence="2" type="ORF">QRX50_20730</name>
</gene>
<accession>A0A9Y2IRV1</accession>
<sequence>MQLERGEVGRPHQARHPDRRPVPMWLPGEHSSAFPAARALPDEVELRLPFPTVFAVLSTPWRIEPNHENKHPMLDGHPLFTYARGRLGTDLAPPELGDVLTRLQATGLAERDDLPSPLEFLDGYGGYVEGVLLTADDHGVPGDDVAWCVAIYHPTGLPLARVAIPASRTRAQWRRPLGNLIAGIALSCWHEAQDLPARLSDHPAPGIGAPLVDTGELHVLDIDATSPRRTHDPAETAGPGVRPHLRRGHWRDQPVGPGRRERRWTWVRSTTVHGSLTGGGQVYVLRDRSPVMNQSR</sequence>
<protein>
    <submittedName>
        <fullName evidence="2">Uncharacterized protein</fullName>
    </submittedName>
</protein>
<organism evidence="2 3">
    <name type="scientific">Amycolatopsis carbonis</name>
    <dbReference type="NCBI Taxonomy" id="715471"/>
    <lineage>
        <taxon>Bacteria</taxon>
        <taxon>Bacillati</taxon>
        <taxon>Actinomycetota</taxon>
        <taxon>Actinomycetes</taxon>
        <taxon>Pseudonocardiales</taxon>
        <taxon>Pseudonocardiaceae</taxon>
        <taxon>Amycolatopsis</taxon>
    </lineage>
</organism>
<feature type="region of interest" description="Disordered" evidence="1">
    <location>
        <begin position="1"/>
        <end position="26"/>
    </location>
</feature>
<evidence type="ECO:0000313" key="3">
    <source>
        <dbReference type="Proteomes" id="UP001236014"/>
    </source>
</evidence>
<proteinExistence type="predicted"/>
<dbReference type="EMBL" id="CP127294">
    <property type="protein sequence ID" value="WIX84271.1"/>
    <property type="molecule type" value="Genomic_DNA"/>
</dbReference>